<keyword evidence="4 11" id="KW-0813">Transport</keyword>
<keyword evidence="5 11" id="KW-0375">Hydrogen ion transport</keyword>
<keyword evidence="9 11" id="KW-0066">ATP synthesis</keyword>
<comment type="subunit">
    <text evidence="11">F-type ATPases have 2 components, CF(1) - the catalytic core - and CF(0) - the membrane proton channel. CF(1) has five subunits: alpha(3), beta(3), gamma(1), delta(1), epsilon(1). CF(0) has three main subunits: a, b and c.</text>
</comment>
<evidence type="ECO:0000313" key="13">
    <source>
        <dbReference type="Proteomes" id="UP000078532"/>
    </source>
</evidence>
<dbReference type="FunFam" id="1.10.287.80:FF:000003">
    <property type="entry name" value="ATP synthase gamma chain, chloroplastic"/>
    <property type="match status" value="1"/>
</dbReference>
<gene>
    <name evidence="11" type="primary">atpG</name>
    <name evidence="12" type="ORF">A6M21_15160</name>
</gene>
<dbReference type="GO" id="GO:0046933">
    <property type="term" value="F:proton-transporting ATP synthase activity, rotational mechanism"/>
    <property type="evidence" value="ECO:0007669"/>
    <property type="project" value="UniProtKB-UniRule"/>
</dbReference>
<keyword evidence="6 11" id="KW-0406">Ion transport</keyword>
<keyword evidence="7 11" id="KW-0472">Membrane</keyword>
<comment type="caution">
    <text evidence="12">The sequence shown here is derived from an EMBL/GenBank/DDBJ whole genome shotgun (WGS) entry which is preliminary data.</text>
</comment>
<comment type="similarity">
    <text evidence="3 11">Belongs to the ATPase gamma chain family.</text>
</comment>
<dbReference type="AlphaFoldDB" id="A0A1B7LB94"/>
<evidence type="ECO:0000256" key="11">
    <source>
        <dbReference type="HAMAP-Rule" id="MF_00815"/>
    </source>
</evidence>
<dbReference type="OrthoDB" id="9812769at2"/>
<dbReference type="STRING" id="1838280.A6M21_15160"/>
<evidence type="ECO:0000256" key="2">
    <source>
        <dbReference type="ARBA" id="ARBA00004170"/>
    </source>
</evidence>
<dbReference type="GO" id="GO:0005524">
    <property type="term" value="F:ATP binding"/>
    <property type="evidence" value="ECO:0007669"/>
    <property type="project" value="UniProtKB-UniRule"/>
</dbReference>
<dbReference type="PANTHER" id="PTHR11693:SF22">
    <property type="entry name" value="ATP SYNTHASE SUBUNIT GAMMA, MITOCHONDRIAL"/>
    <property type="match status" value="1"/>
</dbReference>
<dbReference type="CDD" id="cd12151">
    <property type="entry name" value="F1-ATPase_gamma"/>
    <property type="match status" value="1"/>
</dbReference>
<dbReference type="InterPro" id="IPR035968">
    <property type="entry name" value="ATP_synth_F1_ATPase_gsu"/>
</dbReference>
<evidence type="ECO:0000256" key="7">
    <source>
        <dbReference type="ARBA" id="ARBA00023136"/>
    </source>
</evidence>
<reference evidence="12 13" key="1">
    <citation type="submission" date="2016-04" db="EMBL/GenBank/DDBJ databases">
        <authorList>
            <person name="Evans L.H."/>
            <person name="Alamgir A."/>
            <person name="Owens N."/>
            <person name="Weber N.D."/>
            <person name="Virtaneva K."/>
            <person name="Barbian K."/>
            <person name="Babar A."/>
            <person name="Rosenke K."/>
        </authorList>
    </citation>
    <scope>NUCLEOTIDE SEQUENCE [LARGE SCALE GENOMIC DNA]</scope>
    <source>
        <strain evidence="12 13">LMa1</strain>
    </source>
</reference>
<organism evidence="12 13">
    <name type="scientific">Desulfotomaculum copahuensis</name>
    <dbReference type="NCBI Taxonomy" id="1838280"/>
    <lineage>
        <taxon>Bacteria</taxon>
        <taxon>Bacillati</taxon>
        <taxon>Bacillota</taxon>
        <taxon>Clostridia</taxon>
        <taxon>Eubacteriales</taxon>
        <taxon>Desulfotomaculaceae</taxon>
        <taxon>Desulfotomaculum</taxon>
    </lineage>
</organism>
<evidence type="ECO:0000256" key="6">
    <source>
        <dbReference type="ARBA" id="ARBA00023065"/>
    </source>
</evidence>
<evidence type="ECO:0000256" key="9">
    <source>
        <dbReference type="ARBA" id="ARBA00023310"/>
    </source>
</evidence>
<evidence type="ECO:0000256" key="10">
    <source>
        <dbReference type="ARBA" id="ARBA00060385"/>
    </source>
</evidence>
<proteinExistence type="inferred from homology"/>
<dbReference type="Proteomes" id="UP000078532">
    <property type="component" value="Unassembled WGS sequence"/>
</dbReference>
<dbReference type="NCBIfam" id="TIGR01146">
    <property type="entry name" value="ATPsyn_F1gamma"/>
    <property type="match status" value="1"/>
</dbReference>
<dbReference type="GO" id="GO:0009579">
    <property type="term" value="C:thylakoid"/>
    <property type="evidence" value="ECO:0007669"/>
    <property type="project" value="UniProtKB-SubCell"/>
</dbReference>
<keyword evidence="11" id="KW-1003">Cell membrane</keyword>
<sequence>MASLRDLRRRIKSIQSTQKITKAMKAVSAAKMRRAQDQVLAARPYAKRMRDVLGRVANSAGNVRNPLLEVREPKKVAYLLVTADRGLCGGFNGNLIRKASHEIKDRDATSMICVGRKGRDFFRRRNYHIAQQYVGLGETISLGQAQEIARFVIGQYGAGEFDAVYLIYSEFVNVLIQRPQMIQLLPVQPPAGAEEAKKVDYIFEPDAEEVLNVLLPRYVENMVYYALLESKAGEQSARMTAMDSATKNAADMIDRLTLSMNRARQAAITKEISEIVGGAAALE</sequence>
<evidence type="ECO:0000256" key="1">
    <source>
        <dbReference type="ARBA" id="ARBA00003456"/>
    </source>
</evidence>
<dbReference type="InterPro" id="IPR000131">
    <property type="entry name" value="ATP_synth_F1_gsu"/>
</dbReference>
<dbReference type="GO" id="GO:0042777">
    <property type="term" value="P:proton motive force-driven plasma membrane ATP synthesis"/>
    <property type="evidence" value="ECO:0007669"/>
    <property type="project" value="UniProtKB-UniRule"/>
</dbReference>
<dbReference type="PANTHER" id="PTHR11693">
    <property type="entry name" value="ATP SYNTHASE GAMMA CHAIN"/>
    <property type="match status" value="1"/>
</dbReference>
<keyword evidence="13" id="KW-1185">Reference proteome</keyword>
<dbReference type="RefSeq" id="WP_066670933.1">
    <property type="nucleotide sequence ID" value="NZ_LYVF01000192.1"/>
</dbReference>
<comment type="function">
    <text evidence="1 11">Produces ATP from ADP in the presence of a proton gradient across the membrane. The gamma chain is believed to be important in regulating ATPase activity and the flow of protons through the CF(0) complex.</text>
</comment>
<dbReference type="EMBL" id="LYVF01000192">
    <property type="protein sequence ID" value="OAT79785.1"/>
    <property type="molecule type" value="Genomic_DNA"/>
</dbReference>
<keyword evidence="8 11" id="KW-0139">CF(1)</keyword>
<evidence type="ECO:0000256" key="4">
    <source>
        <dbReference type="ARBA" id="ARBA00022448"/>
    </source>
</evidence>
<dbReference type="InterPro" id="IPR023632">
    <property type="entry name" value="ATP_synth_F1_gsu_CS"/>
</dbReference>
<accession>A0A1B7LB94</accession>
<evidence type="ECO:0000256" key="8">
    <source>
        <dbReference type="ARBA" id="ARBA00023196"/>
    </source>
</evidence>
<dbReference type="HAMAP" id="MF_00815">
    <property type="entry name" value="ATP_synth_gamma_bact"/>
    <property type="match status" value="1"/>
</dbReference>
<dbReference type="PROSITE" id="PS00153">
    <property type="entry name" value="ATPASE_GAMMA"/>
    <property type="match status" value="1"/>
</dbReference>
<dbReference type="Gene3D" id="3.40.1380.10">
    <property type="match status" value="1"/>
</dbReference>
<evidence type="ECO:0000256" key="5">
    <source>
        <dbReference type="ARBA" id="ARBA00022781"/>
    </source>
</evidence>
<name>A0A1B7LB94_9FIRM</name>
<dbReference type="SUPFAM" id="SSF52943">
    <property type="entry name" value="ATP synthase (F1-ATPase), gamma subunit"/>
    <property type="match status" value="1"/>
</dbReference>
<dbReference type="GO" id="GO:0045259">
    <property type="term" value="C:proton-transporting ATP synthase complex"/>
    <property type="evidence" value="ECO:0007669"/>
    <property type="project" value="UniProtKB-KW"/>
</dbReference>
<dbReference type="GO" id="GO:0005886">
    <property type="term" value="C:plasma membrane"/>
    <property type="evidence" value="ECO:0007669"/>
    <property type="project" value="UniProtKB-SubCell"/>
</dbReference>
<dbReference type="PRINTS" id="PR00126">
    <property type="entry name" value="ATPASEGAMMA"/>
</dbReference>
<dbReference type="Pfam" id="PF00231">
    <property type="entry name" value="ATP-synt"/>
    <property type="match status" value="1"/>
</dbReference>
<dbReference type="Gene3D" id="1.10.287.80">
    <property type="entry name" value="ATP synthase, gamma subunit, helix hairpin domain"/>
    <property type="match status" value="2"/>
</dbReference>
<evidence type="ECO:0000313" key="12">
    <source>
        <dbReference type="EMBL" id="OAT79785.1"/>
    </source>
</evidence>
<evidence type="ECO:0000256" key="3">
    <source>
        <dbReference type="ARBA" id="ARBA00007681"/>
    </source>
</evidence>
<comment type="subcellular location">
    <subcellularLocation>
        <location evidence="11">Cell membrane</location>
        <topology evidence="11">Peripheral membrane protein</topology>
    </subcellularLocation>
    <subcellularLocation>
        <location evidence="2">Membrane</location>
        <topology evidence="2">Peripheral membrane protein</topology>
    </subcellularLocation>
    <subcellularLocation>
        <location evidence="10">Thylakoid</location>
    </subcellularLocation>
</comment>
<protein>
    <recommendedName>
        <fullName evidence="11">ATP synthase gamma chain</fullName>
    </recommendedName>
    <alternativeName>
        <fullName evidence="11">ATP synthase F1 sector gamma subunit</fullName>
    </alternativeName>
    <alternativeName>
        <fullName evidence="11">F-ATPase gamma subunit</fullName>
    </alternativeName>
</protein>